<protein>
    <submittedName>
        <fullName evidence="4">TULP3 protein</fullName>
    </submittedName>
</protein>
<dbReference type="RefSeq" id="XP_013757573.1">
    <property type="nucleotide sequence ID" value="XM_013902119.1"/>
</dbReference>
<feature type="compositionally biased region" description="Basic and acidic residues" evidence="2">
    <location>
        <begin position="211"/>
        <end position="221"/>
    </location>
</feature>
<dbReference type="STRING" id="461836.A0A0L0DBR7"/>
<evidence type="ECO:0000256" key="2">
    <source>
        <dbReference type="SAM" id="MobiDB-lite"/>
    </source>
</evidence>
<evidence type="ECO:0000259" key="3">
    <source>
        <dbReference type="Pfam" id="PF01167"/>
    </source>
</evidence>
<dbReference type="GeneID" id="25565329"/>
<proteinExistence type="inferred from homology"/>
<dbReference type="eggNOG" id="KOG2502">
    <property type="taxonomic scope" value="Eukaryota"/>
</dbReference>
<dbReference type="InterPro" id="IPR000007">
    <property type="entry name" value="Tubby_C"/>
</dbReference>
<dbReference type="PANTHER" id="PTHR16517">
    <property type="entry name" value="TUBBY-RELATED"/>
    <property type="match status" value="1"/>
</dbReference>
<dbReference type="Proteomes" id="UP000054408">
    <property type="component" value="Unassembled WGS sequence"/>
</dbReference>
<keyword evidence="5" id="KW-1185">Reference proteome</keyword>
<dbReference type="OrthoDB" id="8775810at2759"/>
<organism evidence="4 5">
    <name type="scientific">Thecamonas trahens ATCC 50062</name>
    <dbReference type="NCBI Taxonomy" id="461836"/>
    <lineage>
        <taxon>Eukaryota</taxon>
        <taxon>Apusozoa</taxon>
        <taxon>Apusomonadida</taxon>
        <taxon>Apusomonadidae</taxon>
        <taxon>Thecamonas</taxon>
    </lineage>
</organism>
<accession>A0A0L0DBR7</accession>
<dbReference type="InterPro" id="IPR025659">
    <property type="entry name" value="Tubby-like_C"/>
</dbReference>
<dbReference type="PRINTS" id="PR01573">
    <property type="entry name" value="SUPERTUBBY"/>
</dbReference>
<feature type="region of interest" description="Disordered" evidence="2">
    <location>
        <begin position="202"/>
        <end position="226"/>
    </location>
</feature>
<dbReference type="SUPFAM" id="SSF54518">
    <property type="entry name" value="Tubby C-terminal domain-like"/>
    <property type="match status" value="1"/>
</dbReference>
<comment type="similarity">
    <text evidence="1">Belongs to the TUB family.</text>
</comment>
<reference evidence="4 5" key="1">
    <citation type="submission" date="2010-05" db="EMBL/GenBank/DDBJ databases">
        <title>The Genome Sequence of Thecamonas trahens ATCC 50062.</title>
        <authorList>
            <consortium name="The Broad Institute Genome Sequencing Platform"/>
            <person name="Russ C."/>
            <person name="Cuomo C."/>
            <person name="Shea T."/>
            <person name="Young S.K."/>
            <person name="Zeng Q."/>
            <person name="Koehrsen M."/>
            <person name="Haas B."/>
            <person name="Borodovsky M."/>
            <person name="Guigo R."/>
            <person name="Alvarado L."/>
            <person name="Berlin A."/>
            <person name="Bochicchio J."/>
            <person name="Borenstein D."/>
            <person name="Chapman S."/>
            <person name="Chen Z."/>
            <person name="Freedman E."/>
            <person name="Gellesch M."/>
            <person name="Goldberg J."/>
            <person name="Griggs A."/>
            <person name="Gujja S."/>
            <person name="Heilman E."/>
            <person name="Heiman D."/>
            <person name="Hepburn T."/>
            <person name="Howarth C."/>
            <person name="Jen D."/>
            <person name="Larson L."/>
            <person name="Mehta T."/>
            <person name="Park D."/>
            <person name="Pearson M."/>
            <person name="Roberts A."/>
            <person name="Saif S."/>
            <person name="Shenoy N."/>
            <person name="Sisk P."/>
            <person name="Stolte C."/>
            <person name="Sykes S."/>
            <person name="Thomson T."/>
            <person name="Walk T."/>
            <person name="White J."/>
            <person name="Yandava C."/>
            <person name="Burger G."/>
            <person name="Gray M.W."/>
            <person name="Holland P.W.H."/>
            <person name="King N."/>
            <person name="Lang F.B.F."/>
            <person name="Roger A.J."/>
            <person name="Ruiz-Trillo I."/>
            <person name="Lander E."/>
            <person name="Nusbaum C."/>
        </authorList>
    </citation>
    <scope>NUCLEOTIDE SEQUENCE [LARGE SCALE GENOMIC DNA]</scope>
    <source>
        <strain evidence="4 5">ATCC 50062</strain>
    </source>
</reference>
<dbReference type="EMBL" id="GL349457">
    <property type="protein sequence ID" value="KNC49789.1"/>
    <property type="molecule type" value="Genomic_DNA"/>
</dbReference>
<sequence length="503" mass="53857">MDFHSSDDEFAAVPAGAYGGGWDTAGANATATVVKDGSLGILTPVTQSRQARLELLRQREATRRAQMTGAGVALVNPSSSVAATMLSGPAGPENAVDKSRWASGLSMSTPKASFGGKSARASNFFTAGGSQGYSGGAGGGGAGGDEYGGDAGGRGRSAQQTSIFQTGFDEAGASAGGGYGGGSGSSQVPVAHTGVHALASAGQHGYSQRGQHSDAEYDGDGRPLTSTEQMMMNAGLDDTYEPDEVDEHSGLDLSDTRAFVHRPAPKHQVVQCYIQRNKSGKKRMFPTYVLYEQSTDTFLLAARKRKKSRSSNYLVSLDPEDLSRDSVNYVAKLRSNFIGTAFTFYDHGEAPDKASAGEDIRCELAAVLYESNILGFKGPRKMTVLIPAMRMDGKAHVWRPDSQGLGLISKHKANERDEMLCLTNKSPVWNEESQSYVLNFNRRVSHASVKNFQIVHPEDPSYIIMQFGRIGDHEFTMDYRYPMTALQAFGIALSSFDNKLACE</sequence>
<name>A0A0L0DBR7_THETB</name>
<dbReference type="Pfam" id="PF01167">
    <property type="entry name" value="Tub"/>
    <property type="match status" value="1"/>
</dbReference>
<evidence type="ECO:0000313" key="4">
    <source>
        <dbReference type="EMBL" id="KNC49789.1"/>
    </source>
</evidence>
<evidence type="ECO:0000313" key="5">
    <source>
        <dbReference type="Proteomes" id="UP000054408"/>
    </source>
</evidence>
<gene>
    <name evidence="4" type="ORF">AMSG_06068</name>
</gene>
<feature type="region of interest" description="Disordered" evidence="2">
    <location>
        <begin position="136"/>
        <end position="160"/>
    </location>
</feature>
<dbReference type="AlphaFoldDB" id="A0A0L0DBR7"/>
<feature type="compositionally biased region" description="Gly residues" evidence="2">
    <location>
        <begin position="136"/>
        <end position="155"/>
    </location>
</feature>
<dbReference type="Gene3D" id="3.20.90.10">
    <property type="entry name" value="Tubby Protein, Chain A"/>
    <property type="match status" value="1"/>
</dbReference>
<feature type="domain" description="Tubby C-terminal" evidence="3">
    <location>
        <begin position="261"/>
        <end position="498"/>
    </location>
</feature>
<evidence type="ECO:0000256" key="1">
    <source>
        <dbReference type="ARBA" id="ARBA00007129"/>
    </source>
</evidence>
<dbReference type="PANTHER" id="PTHR16517:SF7">
    <property type="entry name" value="PROTEIN KING TUBBY"/>
    <property type="match status" value="1"/>
</dbReference>